<keyword evidence="2" id="KW-0347">Helicase</keyword>
<organism evidence="2">
    <name type="scientific">Siphoviridae sp. ctevH2</name>
    <dbReference type="NCBI Taxonomy" id="2825593"/>
    <lineage>
        <taxon>Viruses</taxon>
        <taxon>Duplodnaviria</taxon>
        <taxon>Heunggongvirae</taxon>
        <taxon>Uroviricota</taxon>
        <taxon>Caudoviricetes</taxon>
    </lineage>
</organism>
<dbReference type="Gene3D" id="3.40.50.300">
    <property type="entry name" value="P-loop containing nucleotide triphosphate hydrolases"/>
    <property type="match status" value="1"/>
</dbReference>
<keyword evidence="2" id="KW-0067">ATP-binding</keyword>
<keyword evidence="2" id="KW-0547">Nucleotide-binding</keyword>
<protein>
    <submittedName>
        <fullName evidence="2">Helicase REPLICATION</fullName>
    </submittedName>
</protein>
<sequence>MSELTEQGYAAARTPAGEVIPLRSPAGVCQTYPSPDEGVCLTYPLEEPATPSRELKVTWADRIEPEPVDWAWQDNGQGRIPAGALCIAAGREGTGKSSFGIWQAARISRGTLPGIFYGQPRNVFYVAVEDSWAHTLVPRLIAAGADLSRIGRLDAVEDEGRESILCLPTDLSLLEQAILDEDVALVILDPLLSLFGKGLDSHREQDTRRALDPLAKIADRTGAVILGIAHLNKSAGGDAATRITGSGAFKNVPRAVFGFAKDDDGRVMTQVKNSLGLDGLPSLAYNIETAMVPTLSGTAETGRFVFCGESDRTVDDMLRDANSGEDHSERNDAAAWMTDYLTQQGGTAPSKEVTAAGVKEGYSKRTLQRARGKAGILTASSGYPRTTTWSLPPVAPQSCQSRQGPERGTTGATDGATESPSSDHSTCTVCGDPLIPSDGATTHPTCQPPGATS</sequence>
<dbReference type="Pfam" id="PF13481">
    <property type="entry name" value="AAA_25"/>
    <property type="match status" value="1"/>
</dbReference>
<dbReference type="InterPro" id="IPR027417">
    <property type="entry name" value="P-loop_NTPase"/>
</dbReference>
<proteinExistence type="predicted"/>
<feature type="compositionally biased region" description="Polar residues" evidence="1">
    <location>
        <begin position="439"/>
        <end position="453"/>
    </location>
</feature>
<name>A0A8S5UAP0_9CAUD</name>
<reference evidence="2" key="1">
    <citation type="journal article" date="2021" name="Proc. Natl. Acad. Sci. U.S.A.">
        <title>A Catalog of Tens of Thousands of Viruses from Human Metagenomes Reveals Hidden Associations with Chronic Diseases.</title>
        <authorList>
            <person name="Tisza M.J."/>
            <person name="Buck C.B."/>
        </authorList>
    </citation>
    <scope>NUCLEOTIDE SEQUENCE</scope>
    <source>
        <strain evidence="2">CtevH2</strain>
    </source>
</reference>
<dbReference type="EMBL" id="BK016056">
    <property type="protein sequence ID" value="DAF91532.1"/>
    <property type="molecule type" value="Genomic_DNA"/>
</dbReference>
<dbReference type="GO" id="GO:0004386">
    <property type="term" value="F:helicase activity"/>
    <property type="evidence" value="ECO:0007669"/>
    <property type="project" value="UniProtKB-KW"/>
</dbReference>
<dbReference type="SUPFAM" id="SSF52540">
    <property type="entry name" value="P-loop containing nucleoside triphosphate hydrolases"/>
    <property type="match status" value="1"/>
</dbReference>
<accession>A0A8S5UAP0</accession>
<feature type="compositionally biased region" description="Polar residues" evidence="1">
    <location>
        <begin position="378"/>
        <end position="390"/>
    </location>
</feature>
<evidence type="ECO:0000256" key="1">
    <source>
        <dbReference type="SAM" id="MobiDB-lite"/>
    </source>
</evidence>
<keyword evidence="2" id="KW-0378">Hydrolase</keyword>
<evidence type="ECO:0000313" key="2">
    <source>
        <dbReference type="EMBL" id="DAF91532.1"/>
    </source>
</evidence>
<feature type="compositionally biased region" description="Polar residues" evidence="1">
    <location>
        <begin position="410"/>
        <end position="428"/>
    </location>
</feature>
<feature type="region of interest" description="Disordered" evidence="1">
    <location>
        <begin position="376"/>
        <end position="453"/>
    </location>
</feature>